<evidence type="ECO:0000259" key="3">
    <source>
        <dbReference type="SMART" id="SM00854"/>
    </source>
</evidence>
<dbReference type="InterPro" id="IPR029052">
    <property type="entry name" value="Metallo-depent_PP-like"/>
</dbReference>
<name>A0A4Q2S089_9ACTN</name>
<feature type="compositionally biased region" description="Basic residues" evidence="2">
    <location>
        <begin position="85"/>
        <end position="95"/>
    </location>
</feature>
<evidence type="ECO:0000256" key="1">
    <source>
        <dbReference type="ARBA" id="ARBA00005662"/>
    </source>
</evidence>
<evidence type="ECO:0000256" key="2">
    <source>
        <dbReference type="SAM" id="MobiDB-lite"/>
    </source>
</evidence>
<dbReference type="PANTHER" id="PTHR33393">
    <property type="entry name" value="POLYGLUTAMINE SYNTHESIS ACCESSORY PROTEIN RV0574C-RELATED"/>
    <property type="match status" value="1"/>
</dbReference>
<accession>A0A4Q2S089</accession>
<feature type="region of interest" description="Disordered" evidence="2">
    <location>
        <begin position="1"/>
        <end position="117"/>
    </location>
</feature>
<dbReference type="SUPFAM" id="SSF55166">
    <property type="entry name" value="Hedgehog/DD-peptidase"/>
    <property type="match status" value="1"/>
</dbReference>
<organism evidence="4 5">
    <name type="scientific">Nocardioides oleivorans</name>
    <dbReference type="NCBI Taxonomy" id="273676"/>
    <lineage>
        <taxon>Bacteria</taxon>
        <taxon>Bacillati</taxon>
        <taxon>Actinomycetota</taxon>
        <taxon>Actinomycetes</taxon>
        <taxon>Propionibacteriales</taxon>
        <taxon>Nocardioidaceae</taxon>
        <taxon>Nocardioides</taxon>
    </lineage>
</organism>
<reference evidence="4 5" key="1">
    <citation type="submission" date="2019-01" db="EMBL/GenBank/DDBJ databases">
        <title>Novel species of Nocardioides.</title>
        <authorList>
            <person name="Liu Q."/>
            <person name="Xin Y.-H."/>
        </authorList>
    </citation>
    <scope>NUCLEOTIDE SEQUENCE [LARGE SCALE GENOMIC DNA]</scope>
    <source>
        <strain evidence="4 5">CGMCC 4.6882</strain>
    </source>
</reference>
<evidence type="ECO:0000313" key="5">
    <source>
        <dbReference type="Proteomes" id="UP000294071"/>
    </source>
</evidence>
<dbReference type="Pfam" id="PF13539">
    <property type="entry name" value="Peptidase_M15_4"/>
    <property type="match status" value="1"/>
</dbReference>
<dbReference type="AlphaFoldDB" id="A0A4Q2S089"/>
<protein>
    <recommendedName>
        <fullName evidence="3">Capsule synthesis protein CapA domain-containing protein</fullName>
    </recommendedName>
</protein>
<sequence>MVRRPVRAGRRDPLGHRLPPRRRPPRAARPPHAGGRDRARPGARQRAGRDHVGGRSAGAAGRLRAVGEHDRRVACRAPGGTRRVPVPRRRAHRGRGLTAPVGPADQPGPRHTRSVGGLGRHGAAVVAGLLALTGCTSTSPERAVRDAPRGASATPTEATREGRVTLAFGGDVHFEGNVAGLLRPGGTLGPISRTLRDADVAMVNLETPVTTRGSRDPKELEFAEDRYHFRTSPRALDVLLDSGVDVVSLANNHAGDYGRAGLVDTLAAGRDAGLAMVGAGRDEEEAFAPHVVEVGGLEVAFLAADGVQREGRSGVWAAGPGNAGTASVRGTQTAALVAAVEDASEQDQLVVVYVHWGREYQACPTQSQRLLARSLADAGADVVVGSHSHVLGGGGWIGDTYVGYGLGNFAWYHARQAATGVLGVTLDADGVVEKSWTPARISATDGRPLPVTGAARTRAVADWRAGQQCTGLGATRGEVQQDDPAYASTISRVDAELADRMRRSHRPGCPVPLRDLRYLEMTHRDFDGRARTGEMVVHRRWAEQVTEVFGRLYDAGWPVARMRLVDDYGADDDASMAANNTSGFNCRRVAGQTSWSQHAYGAAIDLNPVQNPYVRPGSVDPPAGRRFIDVDRSRSGPPGLGVVRAGDLPVTAFARIGWEWGGYWASSKDYQHVAALTTP</sequence>
<keyword evidence="5" id="KW-1185">Reference proteome</keyword>
<dbReference type="OrthoDB" id="9799970at2"/>
<gene>
    <name evidence="4" type="ORF">EUA93_12090</name>
</gene>
<comment type="caution">
    <text evidence="4">The sequence shown here is derived from an EMBL/GenBank/DDBJ whole genome shotgun (WGS) entry which is preliminary data.</text>
</comment>
<dbReference type="GO" id="GO:0008233">
    <property type="term" value="F:peptidase activity"/>
    <property type="evidence" value="ECO:0007669"/>
    <property type="project" value="InterPro"/>
</dbReference>
<dbReference type="CDD" id="cd07381">
    <property type="entry name" value="MPP_CapA"/>
    <property type="match status" value="1"/>
</dbReference>
<dbReference type="PANTHER" id="PTHR33393:SF13">
    <property type="entry name" value="PGA BIOSYNTHESIS PROTEIN CAPA"/>
    <property type="match status" value="1"/>
</dbReference>
<feature type="domain" description="Capsule synthesis protein CapA" evidence="3">
    <location>
        <begin position="165"/>
        <end position="413"/>
    </location>
</feature>
<dbReference type="EMBL" id="SDWT01000001">
    <property type="protein sequence ID" value="RYB95020.1"/>
    <property type="molecule type" value="Genomic_DNA"/>
</dbReference>
<dbReference type="SUPFAM" id="SSF56300">
    <property type="entry name" value="Metallo-dependent phosphatases"/>
    <property type="match status" value="1"/>
</dbReference>
<dbReference type="InterPro" id="IPR019079">
    <property type="entry name" value="Capsule_synth_CapA"/>
</dbReference>
<dbReference type="Gene3D" id="3.60.21.10">
    <property type="match status" value="1"/>
</dbReference>
<dbReference type="InterPro" id="IPR052169">
    <property type="entry name" value="CW_Biosynth-Accessory"/>
</dbReference>
<evidence type="ECO:0000313" key="4">
    <source>
        <dbReference type="EMBL" id="RYB95020.1"/>
    </source>
</evidence>
<dbReference type="InterPro" id="IPR039561">
    <property type="entry name" value="Peptidase_M15C"/>
</dbReference>
<dbReference type="Proteomes" id="UP000294071">
    <property type="component" value="Unassembled WGS sequence"/>
</dbReference>
<proteinExistence type="inferred from homology"/>
<dbReference type="InterPro" id="IPR009045">
    <property type="entry name" value="Zn_M74/Hedgehog-like"/>
</dbReference>
<comment type="similarity">
    <text evidence="1">Belongs to the CapA family.</text>
</comment>
<dbReference type="Gene3D" id="3.30.1380.10">
    <property type="match status" value="1"/>
</dbReference>
<dbReference type="SMART" id="SM00854">
    <property type="entry name" value="PGA_cap"/>
    <property type="match status" value="1"/>
</dbReference>
<dbReference type="Pfam" id="PF09587">
    <property type="entry name" value="PGA_cap"/>
    <property type="match status" value="1"/>
</dbReference>